<comment type="function">
    <text evidence="9">Part of the tripartite ATP-independent periplasmic (TRAP) transport system.</text>
</comment>
<evidence type="ECO:0000313" key="12">
    <source>
        <dbReference type="Proteomes" id="UP000288071"/>
    </source>
</evidence>
<dbReference type="GO" id="GO:0005886">
    <property type="term" value="C:plasma membrane"/>
    <property type="evidence" value="ECO:0007669"/>
    <property type="project" value="UniProtKB-SubCell"/>
</dbReference>
<keyword evidence="12" id="KW-1185">Reference proteome</keyword>
<feature type="transmembrane region" description="Helical" evidence="9">
    <location>
        <begin position="89"/>
        <end position="110"/>
    </location>
</feature>
<dbReference type="Proteomes" id="UP000288071">
    <property type="component" value="Unassembled WGS sequence"/>
</dbReference>
<sequence>MERLNRALERVSHGLTWVALAFLGFMMVAIAVDVGARALIGSAVPGLFEMTEMSMVMVVFMGLGATLVDDGHIRVTLMTDALPLHLSRGLAALGWILAALTFLLLAWPATQEAAYSFSIREFRWGYFHVPVWWAKIATAFGLWFAALQALVHAAMIATGRIAPDPRESASH</sequence>
<evidence type="ECO:0000256" key="9">
    <source>
        <dbReference type="RuleBase" id="RU369079"/>
    </source>
</evidence>
<dbReference type="GO" id="GO:0015740">
    <property type="term" value="P:C4-dicarboxylate transport"/>
    <property type="evidence" value="ECO:0007669"/>
    <property type="project" value="TreeGrafter"/>
</dbReference>
<keyword evidence="5 9" id="KW-0812">Transmembrane</keyword>
<keyword evidence="6 9" id="KW-1133">Transmembrane helix</keyword>
<reference evidence="11 12" key="1">
    <citation type="submission" date="2019-01" db="EMBL/GenBank/DDBJ databases">
        <title>Sinorhodobacter populi sp. nov. isolated from the symptomatic bark tissue of Populus euramericana canker.</title>
        <authorList>
            <person name="Xu G."/>
        </authorList>
    </citation>
    <scope>NUCLEOTIDE SEQUENCE [LARGE SCALE GENOMIC DNA]</scope>
    <source>
        <strain evidence="11 12">CGMCC 1.12963</strain>
    </source>
</reference>
<accession>A0A3S3PDX1</accession>
<comment type="subunit">
    <text evidence="9">The complex comprises the extracytoplasmic solute receptor protein and the two transmembrane proteins.</text>
</comment>
<dbReference type="InterPro" id="IPR055348">
    <property type="entry name" value="DctQ"/>
</dbReference>
<evidence type="ECO:0000256" key="7">
    <source>
        <dbReference type="ARBA" id="ARBA00023136"/>
    </source>
</evidence>
<dbReference type="PANTHER" id="PTHR35011:SF10">
    <property type="entry name" value="TRAP TRANSPORTER SMALL PERMEASE PROTEIN"/>
    <property type="match status" value="1"/>
</dbReference>
<evidence type="ECO:0000259" key="10">
    <source>
        <dbReference type="Pfam" id="PF04290"/>
    </source>
</evidence>
<evidence type="ECO:0000256" key="1">
    <source>
        <dbReference type="ARBA" id="ARBA00004429"/>
    </source>
</evidence>
<dbReference type="RefSeq" id="WP_128156729.1">
    <property type="nucleotide sequence ID" value="NZ_JBHSOM010000030.1"/>
</dbReference>
<dbReference type="EMBL" id="SAVA01000007">
    <property type="protein sequence ID" value="RWR51151.1"/>
    <property type="molecule type" value="Genomic_DNA"/>
</dbReference>
<evidence type="ECO:0000256" key="2">
    <source>
        <dbReference type="ARBA" id="ARBA00022448"/>
    </source>
</evidence>
<evidence type="ECO:0000256" key="8">
    <source>
        <dbReference type="ARBA" id="ARBA00038436"/>
    </source>
</evidence>
<dbReference type="GO" id="GO:0022857">
    <property type="term" value="F:transmembrane transporter activity"/>
    <property type="evidence" value="ECO:0007669"/>
    <property type="project" value="UniProtKB-UniRule"/>
</dbReference>
<reference evidence="12" key="2">
    <citation type="submission" date="2019-01" db="EMBL/GenBank/DDBJ databases">
        <title>Sinorhodobacter populi sp. nov. isolated from the symptomatic bark tissue of Populus euramericana canker.</title>
        <authorList>
            <person name="Li Y."/>
        </authorList>
    </citation>
    <scope>NUCLEOTIDE SEQUENCE [LARGE SCALE GENOMIC DNA]</scope>
    <source>
        <strain evidence="12">CGMCC 1.12963</strain>
    </source>
</reference>
<dbReference type="AlphaFoldDB" id="A0A3S3PDX1"/>
<evidence type="ECO:0000256" key="5">
    <source>
        <dbReference type="ARBA" id="ARBA00022692"/>
    </source>
</evidence>
<keyword evidence="2 9" id="KW-0813">Transport</keyword>
<dbReference type="InterPro" id="IPR007387">
    <property type="entry name" value="TRAP_DctQ"/>
</dbReference>
<dbReference type="Pfam" id="PF04290">
    <property type="entry name" value="DctQ"/>
    <property type="match status" value="1"/>
</dbReference>
<protein>
    <recommendedName>
        <fullName evidence="9">TRAP transporter small permease protein</fullName>
    </recommendedName>
</protein>
<organism evidence="11 12">
    <name type="scientific">Paenirhodobacter huangdaonensis</name>
    <dbReference type="NCBI Taxonomy" id="2501515"/>
    <lineage>
        <taxon>Bacteria</taxon>
        <taxon>Pseudomonadati</taxon>
        <taxon>Pseudomonadota</taxon>
        <taxon>Alphaproteobacteria</taxon>
        <taxon>Rhodobacterales</taxon>
        <taxon>Rhodobacter group</taxon>
        <taxon>Paenirhodobacter</taxon>
    </lineage>
</organism>
<evidence type="ECO:0000256" key="3">
    <source>
        <dbReference type="ARBA" id="ARBA00022475"/>
    </source>
</evidence>
<comment type="subcellular location">
    <subcellularLocation>
        <location evidence="1 9">Cell inner membrane</location>
        <topology evidence="1 9">Multi-pass membrane protein</topology>
    </subcellularLocation>
</comment>
<proteinExistence type="inferred from homology"/>
<feature type="transmembrane region" description="Helical" evidence="9">
    <location>
        <begin position="12"/>
        <end position="32"/>
    </location>
</feature>
<comment type="caution">
    <text evidence="11">The sequence shown here is derived from an EMBL/GenBank/DDBJ whole genome shotgun (WGS) entry which is preliminary data.</text>
</comment>
<keyword evidence="7 9" id="KW-0472">Membrane</keyword>
<keyword evidence="3" id="KW-1003">Cell membrane</keyword>
<feature type="transmembrane region" description="Helical" evidence="9">
    <location>
        <begin position="52"/>
        <end position="68"/>
    </location>
</feature>
<dbReference type="PANTHER" id="PTHR35011">
    <property type="entry name" value="2,3-DIKETO-L-GULONATE TRAP TRANSPORTER SMALL PERMEASE PROTEIN YIAM"/>
    <property type="match status" value="1"/>
</dbReference>
<evidence type="ECO:0000256" key="4">
    <source>
        <dbReference type="ARBA" id="ARBA00022519"/>
    </source>
</evidence>
<evidence type="ECO:0000256" key="6">
    <source>
        <dbReference type="ARBA" id="ARBA00022989"/>
    </source>
</evidence>
<gene>
    <name evidence="11" type="ORF">EOW66_12810</name>
</gene>
<keyword evidence="4 9" id="KW-0997">Cell inner membrane</keyword>
<feature type="transmembrane region" description="Helical" evidence="9">
    <location>
        <begin position="130"/>
        <end position="151"/>
    </location>
</feature>
<feature type="domain" description="Tripartite ATP-independent periplasmic transporters DctQ component" evidence="10">
    <location>
        <begin position="26"/>
        <end position="154"/>
    </location>
</feature>
<comment type="similarity">
    <text evidence="8 9">Belongs to the TRAP transporter small permease family.</text>
</comment>
<name>A0A3S3PDX1_9RHOB</name>
<evidence type="ECO:0000313" key="11">
    <source>
        <dbReference type="EMBL" id="RWR51151.1"/>
    </source>
</evidence>